<dbReference type="AlphaFoldDB" id="Q4SXS8"/>
<comment type="caution">
    <text evidence="2">The sequence shown here is derived from an EMBL/GenBank/DDBJ whole genome shotgun (WGS) entry which is preliminary data.</text>
</comment>
<proteinExistence type="predicted"/>
<accession>Q4SXS8</accession>
<organism evidence="2">
    <name type="scientific">Tetraodon nigroviridis</name>
    <name type="common">Spotted green pufferfish</name>
    <name type="synonym">Chelonodon nigroviridis</name>
    <dbReference type="NCBI Taxonomy" id="99883"/>
    <lineage>
        <taxon>Eukaryota</taxon>
        <taxon>Metazoa</taxon>
        <taxon>Chordata</taxon>
        <taxon>Craniata</taxon>
        <taxon>Vertebrata</taxon>
        <taxon>Euteleostomi</taxon>
        <taxon>Actinopterygii</taxon>
        <taxon>Neopterygii</taxon>
        <taxon>Teleostei</taxon>
        <taxon>Neoteleostei</taxon>
        <taxon>Acanthomorphata</taxon>
        <taxon>Eupercaria</taxon>
        <taxon>Tetraodontiformes</taxon>
        <taxon>Tetradontoidea</taxon>
        <taxon>Tetraodontidae</taxon>
        <taxon>Tetraodon</taxon>
    </lineage>
</organism>
<protein>
    <submittedName>
        <fullName evidence="2">(spotted green pufferfish) hypothetical protein</fullName>
    </submittedName>
</protein>
<reference evidence="2" key="1">
    <citation type="journal article" date="2004" name="Nature">
        <title>Genome duplication in the teleost fish Tetraodon nigroviridis reveals the early vertebrate proto-karyotype.</title>
        <authorList>
            <person name="Jaillon O."/>
            <person name="Aury J.-M."/>
            <person name="Brunet F."/>
            <person name="Petit J.-L."/>
            <person name="Stange-Thomann N."/>
            <person name="Mauceli E."/>
            <person name="Bouneau L."/>
            <person name="Fischer C."/>
            <person name="Ozouf-Costaz C."/>
            <person name="Bernot A."/>
            <person name="Nicaud S."/>
            <person name="Jaffe D."/>
            <person name="Fisher S."/>
            <person name="Lutfalla G."/>
            <person name="Dossat C."/>
            <person name="Segurens B."/>
            <person name="Dasilva C."/>
            <person name="Salanoubat M."/>
            <person name="Levy M."/>
            <person name="Boudet N."/>
            <person name="Castellano S."/>
            <person name="Anthouard V."/>
            <person name="Jubin C."/>
            <person name="Castelli V."/>
            <person name="Katinka M."/>
            <person name="Vacherie B."/>
            <person name="Biemont C."/>
            <person name="Skalli Z."/>
            <person name="Cattolico L."/>
            <person name="Poulain J."/>
            <person name="De Berardinis V."/>
            <person name="Cruaud C."/>
            <person name="Duprat S."/>
            <person name="Brottier P."/>
            <person name="Coutanceau J.-P."/>
            <person name="Gouzy J."/>
            <person name="Parra G."/>
            <person name="Lardier G."/>
            <person name="Chapple C."/>
            <person name="McKernan K.J."/>
            <person name="McEwan P."/>
            <person name="Bosak S."/>
            <person name="Kellis M."/>
            <person name="Volff J.-N."/>
            <person name="Guigo R."/>
            <person name="Zody M.C."/>
            <person name="Mesirov J."/>
            <person name="Lindblad-Toh K."/>
            <person name="Birren B."/>
            <person name="Nusbaum C."/>
            <person name="Kahn D."/>
            <person name="Robinson-Rechavi M."/>
            <person name="Laudet V."/>
            <person name="Schachter V."/>
            <person name="Quetier F."/>
            <person name="Saurin W."/>
            <person name="Scarpelli C."/>
            <person name="Wincker P."/>
            <person name="Lander E.S."/>
            <person name="Weissenbach J."/>
            <person name="Roest Crollius H."/>
        </authorList>
    </citation>
    <scope>NUCLEOTIDE SEQUENCE [LARGE SCALE GENOMIC DNA]</scope>
</reference>
<evidence type="ECO:0000313" key="2">
    <source>
        <dbReference type="EMBL" id="CAF94554.1"/>
    </source>
</evidence>
<feature type="compositionally biased region" description="Basic and acidic residues" evidence="1">
    <location>
        <begin position="15"/>
        <end position="54"/>
    </location>
</feature>
<dbReference type="EMBL" id="CAAE01012341">
    <property type="protein sequence ID" value="CAF94554.1"/>
    <property type="molecule type" value="Genomic_DNA"/>
</dbReference>
<sequence>SLQNYILSSTAEEDETRRKSSRNSETERVEGIKTQKADGRMEKQQEEEDSHWPK</sequence>
<name>Q4SXS8_TETNG</name>
<feature type="non-terminal residue" evidence="2">
    <location>
        <position position="1"/>
    </location>
</feature>
<evidence type="ECO:0000256" key="1">
    <source>
        <dbReference type="SAM" id="MobiDB-lite"/>
    </source>
</evidence>
<reference evidence="2" key="2">
    <citation type="submission" date="2004-02" db="EMBL/GenBank/DDBJ databases">
        <authorList>
            <consortium name="Genoscope"/>
            <consortium name="Whitehead Institute Centre for Genome Research"/>
        </authorList>
    </citation>
    <scope>NUCLEOTIDE SEQUENCE</scope>
</reference>
<gene>
    <name evidence="2" type="ORF">GSTENG00010693001</name>
</gene>
<feature type="compositionally biased region" description="Polar residues" evidence="1">
    <location>
        <begin position="1"/>
        <end position="10"/>
    </location>
</feature>
<dbReference type="KEGG" id="tng:GSTEN00010693G001"/>
<feature type="region of interest" description="Disordered" evidence="1">
    <location>
        <begin position="1"/>
        <end position="54"/>
    </location>
</feature>